<dbReference type="EMBL" id="KL251458">
    <property type="protein sequence ID" value="KGB40415.1"/>
    <property type="molecule type" value="Genomic_DNA"/>
</dbReference>
<sequence>MCAIKRLATIGDTGDPNATPLVCLYNNPLKVNSVEFKHSFKDLMIRLMLNGHLSGRVLSFSSKPLVKSKHLSMGILVYKETTSKLTMISFFSIISSDNFDLKSYVSLIILCKLGCSGFNMNSWVITVRYFDRAYVGVLVKSTIGLGGISGL</sequence>
<proteinExistence type="predicted"/>
<protein>
    <submittedName>
        <fullName evidence="1">Uncharacterized protein</fullName>
    </submittedName>
</protein>
<reference evidence="1" key="1">
    <citation type="journal article" date="2012" name="Nat. Genet.">
        <title>Whole-genome sequence of Schistosoma haematobium.</title>
        <authorList>
            <person name="Young N.D."/>
            <person name="Jex A.R."/>
            <person name="Li B."/>
            <person name="Liu S."/>
            <person name="Yang L."/>
            <person name="Xiong Z."/>
            <person name="Li Y."/>
            <person name="Cantacessi C."/>
            <person name="Hall R.S."/>
            <person name="Xu X."/>
            <person name="Chen F."/>
            <person name="Wu X."/>
            <person name="Zerlotini A."/>
            <person name="Oliveira G."/>
            <person name="Hofmann A."/>
            <person name="Zhang G."/>
            <person name="Fang X."/>
            <person name="Kang Y."/>
            <person name="Campbell B.E."/>
            <person name="Loukas A."/>
            <person name="Ranganathan S."/>
            <person name="Rollinson D."/>
            <person name="Rinaldi G."/>
            <person name="Brindley P.J."/>
            <person name="Yang H."/>
            <person name="Wang J."/>
            <person name="Wang J."/>
            <person name="Gasser R.B."/>
        </authorList>
    </citation>
    <scope>NUCLEOTIDE SEQUENCE [LARGE SCALE GENOMIC DNA]</scope>
</reference>
<accession>A0A094ZZK8</accession>
<evidence type="ECO:0000313" key="1">
    <source>
        <dbReference type="EMBL" id="KGB40415.1"/>
    </source>
</evidence>
<dbReference type="AlphaFoldDB" id="A0A094ZZK8"/>
<organism evidence="1">
    <name type="scientific">Schistosoma haematobium</name>
    <name type="common">Blood fluke</name>
    <dbReference type="NCBI Taxonomy" id="6185"/>
    <lineage>
        <taxon>Eukaryota</taxon>
        <taxon>Metazoa</taxon>
        <taxon>Spiralia</taxon>
        <taxon>Lophotrochozoa</taxon>
        <taxon>Platyhelminthes</taxon>
        <taxon>Trematoda</taxon>
        <taxon>Digenea</taxon>
        <taxon>Strigeidida</taxon>
        <taxon>Schistosomatoidea</taxon>
        <taxon>Schistosomatidae</taxon>
        <taxon>Schistosoma</taxon>
    </lineage>
</organism>
<feature type="non-terminal residue" evidence="1">
    <location>
        <position position="151"/>
    </location>
</feature>
<gene>
    <name evidence="1" type="ORF">MS3_08883</name>
</gene>
<name>A0A094ZZK8_SCHHA</name>